<dbReference type="PROSITE" id="PS51996">
    <property type="entry name" value="TR_MART"/>
    <property type="match status" value="1"/>
</dbReference>
<dbReference type="EC" id="2.4.2.31" evidence="6"/>
<comment type="catalytic activity">
    <reaction evidence="5 6">
        <text>L-arginyl-[protein] + NAD(+) = N(omega)-(ADP-D-ribosyl)-L-arginyl-[protein] + nicotinamide + H(+)</text>
        <dbReference type="Rhea" id="RHEA:19149"/>
        <dbReference type="Rhea" id="RHEA-COMP:10532"/>
        <dbReference type="Rhea" id="RHEA-COMP:15087"/>
        <dbReference type="ChEBI" id="CHEBI:15378"/>
        <dbReference type="ChEBI" id="CHEBI:17154"/>
        <dbReference type="ChEBI" id="CHEBI:29965"/>
        <dbReference type="ChEBI" id="CHEBI:57540"/>
        <dbReference type="ChEBI" id="CHEBI:142554"/>
        <dbReference type="EC" id="2.4.2.31"/>
    </reaction>
</comment>
<dbReference type="GO" id="GO:0106274">
    <property type="term" value="F:NAD+-protein-arginine ADP-ribosyltransferase activity"/>
    <property type="evidence" value="ECO:0007669"/>
    <property type="project" value="UniProtKB-EC"/>
</dbReference>
<keyword evidence="6" id="KW-0520">NAD</keyword>
<dbReference type="EMBL" id="CAJOAZ010005507">
    <property type="protein sequence ID" value="CAF4102819.1"/>
    <property type="molecule type" value="Genomic_DNA"/>
</dbReference>
<reference evidence="7" key="1">
    <citation type="submission" date="2021-02" db="EMBL/GenBank/DDBJ databases">
        <authorList>
            <person name="Nowell W R."/>
        </authorList>
    </citation>
    <scope>NUCLEOTIDE SEQUENCE</scope>
</reference>
<keyword evidence="6" id="KW-0521">NADP</keyword>
<evidence type="ECO:0000313" key="7">
    <source>
        <dbReference type="EMBL" id="CAF4102819.1"/>
    </source>
</evidence>
<gene>
    <name evidence="7" type="ORF">OXD698_LOCUS35508</name>
</gene>
<protein>
    <recommendedName>
        <fullName evidence="6">NAD(P)(+)--arginine ADP-ribosyltransferase</fullName>
        <ecNumber evidence="6">2.4.2.31</ecNumber>
    </recommendedName>
    <alternativeName>
        <fullName evidence="6">Mono(ADP-ribosyl)transferase</fullName>
    </alternativeName>
</protein>
<keyword evidence="2 6" id="KW-0328">Glycosyltransferase</keyword>
<dbReference type="SUPFAM" id="SSF56399">
    <property type="entry name" value="ADP-ribosylation"/>
    <property type="match status" value="1"/>
</dbReference>
<keyword evidence="4" id="KW-0548">Nucleotidyltransferase</keyword>
<comment type="caution">
    <text evidence="7">The sequence shown here is derived from an EMBL/GenBank/DDBJ whole genome shotgun (WGS) entry which is preliminary data.</text>
</comment>
<evidence type="ECO:0000256" key="6">
    <source>
        <dbReference type="RuleBase" id="RU361228"/>
    </source>
</evidence>
<organism evidence="7 8">
    <name type="scientific">Adineta steineri</name>
    <dbReference type="NCBI Taxonomy" id="433720"/>
    <lineage>
        <taxon>Eukaryota</taxon>
        <taxon>Metazoa</taxon>
        <taxon>Spiralia</taxon>
        <taxon>Gnathifera</taxon>
        <taxon>Rotifera</taxon>
        <taxon>Eurotatoria</taxon>
        <taxon>Bdelloidea</taxon>
        <taxon>Adinetida</taxon>
        <taxon>Adinetidae</taxon>
        <taxon>Adineta</taxon>
    </lineage>
</organism>
<proteinExistence type="inferred from homology"/>
<dbReference type="Gene3D" id="3.90.176.10">
    <property type="entry name" value="Toxin ADP-ribosyltransferase, Chain A, domain 1"/>
    <property type="match status" value="1"/>
</dbReference>
<evidence type="ECO:0000256" key="5">
    <source>
        <dbReference type="ARBA" id="ARBA00047597"/>
    </source>
</evidence>
<evidence type="ECO:0000256" key="1">
    <source>
        <dbReference type="ARBA" id="ARBA00009558"/>
    </source>
</evidence>
<evidence type="ECO:0000256" key="2">
    <source>
        <dbReference type="ARBA" id="ARBA00022676"/>
    </source>
</evidence>
<dbReference type="InterPro" id="IPR000768">
    <property type="entry name" value="ART"/>
</dbReference>
<name>A0A819V1M1_9BILA</name>
<evidence type="ECO:0000313" key="8">
    <source>
        <dbReference type="Proteomes" id="UP000663844"/>
    </source>
</evidence>
<dbReference type="Pfam" id="PF01129">
    <property type="entry name" value="ART"/>
    <property type="match status" value="1"/>
</dbReference>
<dbReference type="Proteomes" id="UP000663844">
    <property type="component" value="Unassembled WGS sequence"/>
</dbReference>
<accession>A0A819V1M1</accession>
<comment type="similarity">
    <text evidence="1 6">Belongs to the Arg-specific ADP-ribosyltransferase family.</text>
</comment>
<dbReference type="GO" id="GO:0016779">
    <property type="term" value="F:nucleotidyltransferase activity"/>
    <property type="evidence" value="ECO:0007669"/>
    <property type="project" value="UniProtKB-KW"/>
</dbReference>
<evidence type="ECO:0000256" key="3">
    <source>
        <dbReference type="ARBA" id="ARBA00022679"/>
    </source>
</evidence>
<sequence length="316" mass="36238">MAEEIIVPSISTPHFRFFDLMHETDDKLPLINDYQQPKQRSLEEAIAYIQQHKTLHIDADIQNKVSLARKKCSEGDDINNLTVDESAAIQLYTMESETERESLFYILNSLLRSPDRNELEPVLPYFKLLIGALEKLPTLNGLIYRGVNGNISSNFVKGKKLTWWGFSSCTQSLEVLQKEEFLGKSGQRTLFYIECINGKSIENYSYSSSDEKEVLVLPGTEFLVTGKKRANRDLTIVHLKEIRADDPASYVTKTIEKICGHNCNLWKTRQCCHCSDKRAHKVIGLYEKYVDGIGFVNEALRHEYYCPTCKLHEDLS</sequence>
<keyword evidence="3 6" id="KW-0808">Transferase</keyword>
<evidence type="ECO:0000256" key="4">
    <source>
        <dbReference type="ARBA" id="ARBA00022695"/>
    </source>
</evidence>
<dbReference type="AlphaFoldDB" id="A0A819V1M1"/>